<name>A0A1H9G971_9LACT</name>
<dbReference type="EMBL" id="FOEN01000012">
    <property type="protein sequence ID" value="SEQ46639.1"/>
    <property type="molecule type" value="Genomic_DNA"/>
</dbReference>
<dbReference type="STRING" id="89093.SAMN04488558_11214"/>
<evidence type="ECO:0000313" key="2">
    <source>
        <dbReference type="Proteomes" id="UP000198833"/>
    </source>
</evidence>
<organism evidence="1 2">
    <name type="scientific">Ignavigranum ruoffiae</name>
    <dbReference type="NCBI Taxonomy" id="89093"/>
    <lineage>
        <taxon>Bacteria</taxon>
        <taxon>Bacillati</taxon>
        <taxon>Bacillota</taxon>
        <taxon>Bacilli</taxon>
        <taxon>Lactobacillales</taxon>
        <taxon>Aerococcaceae</taxon>
        <taxon>Ignavigranum</taxon>
    </lineage>
</organism>
<dbReference type="Proteomes" id="UP000198833">
    <property type="component" value="Unassembled WGS sequence"/>
</dbReference>
<keyword evidence="2" id="KW-1185">Reference proteome</keyword>
<protein>
    <submittedName>
        <fullName evidence="1">Uncharacterized protein</fullName>
    </submittedName>
</protein>
<dbReference type="AlphaFoldDB" id="A0A1H9G971"/>
<sequence length="73" mass="8547">MNDNNKKRLIDKINIFIFLNRLLLLDIFKLVLSNNFETENDLEKILNNQTNTAISLLDEIILGTNGRETKNER</sequence>
<dbReference type="RefSeq" id="WP_092572582.1">
    <property type="nucleotide sequence ID" value="NZ_FOEN01000012.1"/>
</dbReference>
<evidence type="ECO:0000313" key="1">
    <source>
        <dbReference type="EMBL" id="SEQ46639.1"/>
    </source>
</evidence>
<proteinExistence type="predicted"/>
<reference evidence="1 2" key="1">
    <citation type="submission" date="2016-10" db="EMBL/GenBank/DDBJ databases">
        <authorList>
            <person name="de Groot N.N."/>
        </authorList>
    </citation>
    <scope>NUCLEOTIDE SEQUENCE [LARGE SCALE GENOMIC DNA]</scope>
    <source>
        <strain evidence="1 2">DSM 15695</strain>
    </source>
</reference>
<gene>
    <name evidence="1" type="ORF">SAMN04488558_11214</name>
</gene>
<accession>A0A1H9G971</accession>